<dbReference type="GO" id="GO:1904262">
    <property type="term" value="P:negative regulation of TORC1 signaling"/>
    <property type="evidence" value="ECO:0007669"/>
    <property type="project" value="TreeGrafter"/>
</dbReference>
<accession>A0A8D8TTY8</accession>
<evidence type="ECO:0000256" key="1">
    <source>
        <dbReference type="ARBA" id="ARBA00008433"/>
    </source>
</evidence>
<dbReference type="EMBL" id="HBUF01381490">
    <property type="protein sequence ID" value="CAG6730474.1"/>
    <property type="molecule type" value="Transcribed_RNA"/>
</dbReference>
<evidence type="ECO:0000313" key="2">
    <source>
        <dbReference type="EMBL" id="CAG6692152.1"/>
    </source>
</evidence>
<dbReference type="GO" id="GO:1990130">
    <property type="term" value="C:GATOR1 complex"/>
    <property type="evidence" value="ECO:0007669"/>
    <property type="project" value="TreeGrafter"/>
</dbReference>
<organism evidence="2">
    <name type="scientific">Cacopsylla melanoneura</name>
    <dbReference type="NCBI Taxonomy" id="428564"/>
    <lineage>
        <taxon>Eukaryota</taxon>
        <taxon>Metazoa</taxon>
        <taxon>Ecdysozoa</taxon>
        <taxon>Arthropoda</taxon>
        <taxon>Hexapoda</taxon>
        <taxon>Insecta</taxon>
        <taxon>Pterygota</taxon>
        <taxon>Neoptera</taxon>
        <taxon>Paraneoptera</taxon>
        <taxon>Hemiptera</taxon>
        <taxon>Sternorrhyncha</taxon>
        <taxon>Psylloidea</taxon>
        <taxon>Psyllidae</taxon>
        <taxon>Psyllinae</taxon>
        <taxon>Cacopsylla</taxon>
    </lineage>
</organism>
<dbReference type="GO" id="GO:0010508">
    <property type="term" value="P:positive regulation of autophagy"/>
    <property type="evidence" value="ECO:0007669"/>
    <property type="project" value="TreeGrafter"/>
</dbReference>
<dbReference type="EMBL" id="HBUF01306084">
    <property type="protein sequence ID" value="CAG6692152.1"/>
    <property type="molecule type" value="Transcribed_RNA"/>
</dbReference>
<proteinExistence type="inferred from homology"/>
<reference evidence="2" key="1">
    <citation type="submission" date="2021-05" db="EMBL/GenBank/DDBJ databases">
        <authorList>
            <person name="Alioto T."/>
            <person name="Alioto T."/>
            <person name="Gomez Garrido J."/>
        </authorList>
    </citation>
    <scope>NUCLEOTIDE SEQUENCE</scope>
</reference>
<dbReference type="InterPro" id="IPR009348">
    <property type="entry name" value="NPR2-like"/>
</dbReference>
<dbReference type="PANTHER" id="PTHR12991:SF10">
    <property type="entry name" value="GATOR COMPLEX PROTEIN NPRL2"/>
    <property type="match status" value="1"/>
</dbReference>
<dbReference type="EMBL" id="HBUF01038309">
    <property type="protein sequence ID" value="CAG6617274.1"/>
    <property type="molecule type" value="Transcribed_RNA"/>
</dbReference>
<dbReference type="GO" id="GO:0005774">
    <property type="term" value="C:vacuolar membrane"/>
    <property type="evidence" value="ECO:0007669"/>
    <property type="project" value="TreeGrafter"/>
</dbReference>
<name>A0A8D8TTY8_9HEMI</name>
<dbReference type="AlphaFoldDB" id="A0A8D8TTY8"/>
<protein>
    <submittedName>
        <fullName evidence="2">Nitrogen permease regulator 2-like protein</fullName>
    </submittedName>
</protein>
<dbReference type="GO" id="GO:0034198">
    <property type="term" value="P:cellular response to amino acid starvation"/>
    <property type="evidence" value="ECO:0007669"/>
    <property type="project" value="TreeGrafter"/>
</dbReference>
<sequence>MTEEISDIDRGDIKCIFLCEFHHTAGPTISCQVPQDFISKEVFESVSVYIIPKAQLEQCTITIILDCKILGYPMRIEDNKYARNAFYFNLCVVCDRNARAIQYEPVVQKLSHTLRDLEMESSFLSTQQENPIARARLTNFLNTVMTDLNKNKVCKLTDGTISLYLKVIELRKDPPTVKDWDVPVLTKPYRKIPHEKWDLTTQKVLPFIDGHNHITKISAKADVENNLVKSCVQNLAYYDVIKLDSLFQYSNIYAPTTKIHQLYANRPLQDQCINCIKIKGEEKPIWGDVFRFLCRFNHCNTVKQVCCIVNPATLRFNERKLIQWACLEGFLQRVHKYPVSVCEGTSQSWNGTHCMDEICLALNMSYGKLNDKFEHDPTVSMICK</sequence>
<dbReference type="EMBL" id="HBUF01381489">
    <property type="protein sequence ID" value="CAG6730473.1"/>
    <property type="molecule type" value="Transcribed_RNA"/>
</dbReference>
<dbReference type="PANTHER" id="PTHR12991">
    <property type="entry name" value="NITROGEN PERMEASE REGULATOR 2/TUMOR SUPPRESSOR CANDIDATE 4"/>
    <property type="match status" value="1"/>
</dbReference>
<comment type="similarity">
    <text evidence="1">Belongs to the NPR2 family.</text>
</comment>
<dbReference type="Pfam" id="PF06218">
    <property type="entry name" value="NPR2"/>
    <property type="match status" value="2"/>
</dbReference>
<dbReference type="EMBL" id="HBUF01548099">
    <property type="protein sequence ID" value="CAG6757868.1"/>
    <property type="molecule type" value="Transcribed_RNA"/>
</dbReference>
<dbReference type="GO" id="GO:0005096">
    <property type="term" value="F:GTPase activator activity"/>
    <property type="evidence" value="ECO:0007669"/>
    <property type="project" value="TreeGrafter"/>
</dbReference>